<gene>
    <name evidence="1" type="ORF">SAMN02745190_00859</name>
</gene>
<dbReference type="STRING" id="1123243.SAMN02745190_00859"/>
<proteinExistence type="predicted"/>
<name>A0A1M4V2Q0_9FIRM</name>
<dbReference type="AlphaFoldDB" id="A0A1M4V2Q0"/>
<keyword evidence="2" id="KW-1185">Reference proteome</keyword>
<evidence type="ECO:0000313" key="2">
    <source>
        <dbReference type="Proteomes" id="UP000184404"/>
    </source>
</evidence>
<dbReference type="EMBL" id="FQUG01000003">
    <property type="protein sequence ID" value="SHE63182.1"/>
    <property type="molecule type" value="Genomic_DNA"/>
</dbReference>
<accession>A0A1M4V2Q0</accession>
<reference evidence="1 2" key="1">
    <citation type="submission" date="2016-11" db="EMBL/GenBank/DDBJ databases">
        <authorList>
            <person name="Jaros S."/>
            <person name="Januszkiewicz K."/>
            <person name="Wedrychowicz H."/>
        </authorList>
    </citation>
    <scope>NUCLEOTIDE SEQUENCE [LARGE SCALE GENOMIC DNA]</scope>
    <source>
        <strain evidence="1 2">DSM 10502</strain>
    </source>
</reference>
<organism evidence="1 2">
    <name type="scientific">Schwartzia succinivorans DSM 10502</name>
    <dbReference type="NCBI Taxonomy" id="1123243"/>
    <lineage>
        <taxon>Bacteria</taxon>
        <taxon>Bacillati</taxon>
        <taxon>Bacillota</taxon>
        <taxon>Negativicutes</taxon>
        <taxon>Selenomonadales</taxon>
        <taxon>Selenomonadaceae</taxon>
        <taxon>Schwartzia</taxon>
    </lineage>
</organism>
<dbReference type="RefSeq" id="WP_072934947.1">
    <property type="nucleotide sequence ID" value="NZ_FQUG01000003.1"/>
</dbReference>
<evidence type="ECO:0000313" key="1">
    <source>
        <dbReference type="EMBL" id="SHE63182.1"/>
    </source>
</evidence>
<protein>
    <submittedName>
        <fullName evidence="1">Uncharacterized protein</fullName>
    </submittedName>
</protein>
<sequence length="64" mass="7200">MKDIVKDIERIQKWACDKANNSCEKCSYSVYGGRYLGTEVYSCAIGITADAVKDRAKEMQDNDT</sequence>
<dbReference type="Proteomes" id="UP000184404">
    <property type="component" value="Unassembled WGS sequence"/>
</dbReference>